<keyword evidence="1" id="KW-1133">Transmembrane helix</keyword>
<feature type="transmembrane region" description="Helical" evidence="1">
    <location>
        <begin position="222"/>
        <end position="242"/>
    </location>
</feature>
<name>F9WU76_TRYVY</name>
<sequence>MHVHGVLCLLAIFAAVRTSPFFLLLCALLYVFLCSFFSSPLPVLPCLVLAARGSALLPVRRFVFESVAVRRSAPLLVWLFRRFLPCCVVVSLSVFVSFLPVCPFACFSVLFALFFFEVYLCCPGPACSVCHFVWFSFVFCLSLTRVCCAHCSPRVLLCDLCTVFLLRVSPVRCVFAVNLFFRQEFPARCSCLCLCLRRSLCVFFGQCACRSFWAPFSLGVPLPLRGLCFFVLLCFSWCFVLLSRCAFANCFCVGASAVSWRVSLCRSVLCCVVFRPDLLVCMCCGGWPPFPVVPCQACLAATLLPLPSIFALFPCVLCAADVAGRLPFLCLRFFPERVCAF</sequence>
<dbReference type="Proteomes" id="UP000009027">
    <property type="component" value="Unassembled WGS sequence"/>
</dbReference>
<accession>F9WU76</accession>
<keyword evidence="3" id="KW-1185">Reference proteome</keyword>
<evidence type="ECO:0000313" key="3">
    <source>
        <dbReference type="Proteomes" id="UP000009027"/>
    </source>
</evidence>
<feature type="transmembrane region" description="Helical" evidence="1">
    <location>
        <begin position="83"/>
        <end position="116"/>
    </location>
</feature>
<keyword evidence="1" id="KW-0472">Membrane</keyword>
<feature type="transmembrane region" description="Helical" evidence="1">
    <location>
        <begin position="122"/>
        <end position="143"/>
    </location>
</feature>
<gene>
    <name evidence="2" type="ORF">TvY486_0040370</name>
</gene>
<dbReference type="AlphaFoldDB" id="F9WU76"/>
<protein>
    <submittedName>
        <fullName evidence="2">Uncharacterized protein</fullName>
    </submittedName>
</protein>
<feature type="transmembrane region" description="Helical" evidence="1">
    <location>
        <begin position="28"/>
        <end position="51"/>
    </location>
</feature>
<dbReference type="EMBL" id="CAEX01007047">
    <property type="protein sequence ID" value="CCD21124.1"/>
    <property type="molecule type" value="Genomic_DNA"/>
</dbReference>
<keyword evidence="1" id="KW-0812">Transmembrane</keyword>
<reference evidence="2 3" key="1">
    <citation type="journal article" date="2012" name="Proc. Natl. Acad. Sci. U.S.A.">
        <title>Antigenic diversity is generated by distinct evolutionary mechanisms in African trypanosome species.</title>
        <authorList>
            <person name="Jackson A.P."/>
            <person name="Berry A."/>
            <person name="Aslett M."/>
            <person name="Allison H.C."/>
            <person name="Burton P."/>
            <person name="Vavrova-Anderson J."/>
            <person name="Brown R."/>
            <person name="Browne H."/>
            <person name="Corton N."/>
            <person name="Hauser H."/>
            <person name="Gamble J."/>
            <person name="Gilderthorp R."/>
            <person name="Marcello L."/>
            <person name="McQuillan J."/>
            <person name="Otto T.D."/>
            <person name="Quail M.A."/>
            <person name="Sanders M.J."/>
            <person name="van Tonder A."/>
            <person name="Ginger M.L."/>
            <person name="Field M.C."/>
            <person name="Barry J.D."/>
            <person name="Hertz-Fowler C."/>
            <person name="Berriman M."/>
        </authorList>
    </citation>
    <scope>NUCLEOTIDE SEQUENCE</scope>
    <source>
        <strain evidence="2 3">Y486</strain>
    </source>
</reference>
<organism evidence="2 3">
    <name type="scientific">Trypanosoma vivax (strain Y486)</name>
    <dbReference type="NCBI Taxonomy" id="1055687"/>
    <lineage>
        <taxon>Eukaryota</taxon>
        <taxon>Discoba</taxon>
        <taxon>Euglenozoa</taxon>
        <taxon>Kinetoplastea</taxon>
        <taxon>Metakinetoplastina</taxon>
        <taxon>Trypanosomatida</taxon>
        <taxon>Trypanosomatidae</taxon>
        <taxon>Trypanosoma</taxon>
        <taxon>Duttonella</taxon>
    </lineage>
</organism>
<proteinExistence type="predicted"/>
<evidence type="ECO:0000256" key="1">
    <source>
        <dbReference type="SAM" id="Phobius"/>
    </source>
</evidence>
<evidence type="ECO:0000313" key="2">
    <source>
        <dbReference type="EMBL" id="CCD21124.1"/>
    </source>
</evidence>